<organism evidence="1 2">
    <name type="scientific">Botrimarina mediterranea</name>
    <dbReference type="NCBI Taxonomy" id="2528022"/>
    <lineage>
        <taxon>Bacteria</taxon>
        <taxon>Pseudomonadati</taxon>
        <taxon>Planctomycetota</taxon>
        <taxon>Planctomycetia</taxon>
        <taxon>Pirellulales</taxon>
        <taxon>Lacipirellulaceae</taxon>
        <taxon>Botrimarina</taxon>
    </lineage>
</organism>
<proteinExistence type="predicted"/>
<dbReference type="Proteomes" id="UP000316426">
    <property type="component" value="Chromosome"/>
</dbReference>
<evidence type="ECO:0000313" key="2">
    <source>
        <dbReference type="Proteomes" id="UP000316426"/>
    </source>
</evidence>
<name>A0A518K5K3_9BACT</name>
<dbReference type="RefSeq" id="WP_145109434.1">
    <property type="nucleotide sequence ID" value="NZ_CP036349.1"/>
</dbReference>
<dbReference type="EMBL" id="CP036349">
    <property type="protein sequence ID" value="QDV73074.1"/>
    <property type="molecule type" value="Genomic_DNA"/>
</dbReference>
<gene>
    <name evidence="1" type="ORF">Spa11_12630</name>
</gene>
<protein>
    <submittedName>
        <fullName evidence="1">Uncharacterized protein</fullName>
    </submittedName>
</protein>
<evidence type="ECO:0000313" key="1">
    <source>
        <dbReference type="EMBL" id="QDV73074.1"/>
    </source>
</evidence>
<dbReference type="AlphaFoldDB" id="A0A518K5K3"/>
<reference evidence="1 2" key="1">
    <citation type="submission" date="2019-02" db="EMBL/GenBank/DDBJ databases">
        <title>Deep-cultivation of Planctomycetes and their phenomic and genomic characterization uncovers novel biology.</title>
        <authorList>
            <person name="Wiegand S."/>
            <person name="Jogler M."/>
            <person name="Boedeker C."/>
            <person name="Pinto D."/>
            <person name="Vollmers J."/>
            <person name="Rivas-Marin E."/>
            <person name="Kohn T."/>
            <person name="Peeters S.H."/>
            <person name="Heuer A."/>
            <person name="Rast P."/>
            <person name="Oberbeckmann S."/>
            <person name="Bunk B."/>
            <person name="Jeske O."/>
            <person name="Meyerdierks A."/>
            <person name="Storesund J.E."/>
            <person name="Kallscheuer N."/>
            <person name="Luecker S."/>
            <person name="Lage O.M."/>
            <person name="Pohl T."/>
            <person name="Merkel B.J."/>
            <person name="Hornburger P."/>
            <person name="Mueller R.-W."/>
            <person name="Bruemmer F."/>
            <person name="Labrenz M."/>
            <person name="Spormann A.M."/>
            <person name="Op den Camp H."/>
            <person name="Overmann J."/>
            <person name="Amann R."/>
            <person name="Jetten M.S.M."/>
            <person name="Mascher T."/>
            <person name="Medema M.H."/>
            <person name="Devos D.P."/>
            <person name="Kaster A.-K."/>
            <person name="Ovreas L."/>
            <person name="Rohde M."/>
            <person name="Galperin M.Y."/>
            <person name="Jogler C."/>
        </authorList>
    </citation>
    <scope>NUCLEOTIDE SEQUENCE [LARGE SCALE GENOMIC DNA]</scope>
    <source>
        <strain evidence="1 2">Spa11</strain>
    </source>
</reference>
<dbReference type="KEGG" id="bmei:Spa11_12630"/>
<keyword evidence="2" id="KW-1185">Reference proteome</keyword>
<sequence>MSYELSNPAMRETYERYKGDHEALHDMAADIALLRTLVQSTVEANADNPGVALKAVETGLSTLIKLERRLAELDILRNQVLNKTAIAKLGQQIIIILADALNRLAPDMKNQIVDEVAPRLASAIVDARNEDDE</sequence>
<accession>A0A518K5K3</accession>